<organism evidence="3 4">
    <name type="scientific">Clostridium butyricum</name>
    <dbReference type="NCBI Taxonomy" id="1492"/>
    <lineage>
        <taxon>Bacteria</taxon>
        <taxon>Bacillati</taxon>
        <taxon>Bacillota</taxon>
        <taxon>Clostridia</taxon>
        <taxon>Eubacteriales</taxon>
        <taxon>Clostridiaceae</taxon>
        <taxon>Clostridium</taxon>
    </lineage>
</organism>
<evidence type="ECO:0000313" key="2">
    <source>
        <dbReference type="EMBL" id="GEQ22604.1"/>
    </source>
</evidence>
<dbReference type="Gene3D" id="1.10.287.700">
    <property type="entry name" value="Helix hairpin bin"/>
    <property type="match status" value="1"/>
</dbReference>
<dbReference type="PROSITE" id="PS51257">
    <property type="entry name" value="PROKAR_LIPOPROTEIN"/>
    <property type="match status" value="1"/>
</dbReference>
<comment type="caution">
    <text evidence="3">The sequence shown here is derived from an EMBL/GenBank/DDBJ whole genome shotgun (WGS) entry which is preliminary data.</text>
</comment>
<evidence type="ECO:0000256" key="1">
    <source>
        <dbReference type="SAM" id="SignalP"/>
    </source>
</evidence>
<proteinExistence type="predicted"/>
<protein>
    <submittedName>
        <fullName evidence="3">Lipoprotein</fullName>
    </submittedName>
</protein>
<evidence type="ECO:0000313" key="3">
    <source>
        <dbReference type="EMBL" id="PPV13209.1"/>
    </source>
</evidence>
<gene>
    <name evidence="3" type="ORF">AWN73_16735</name>
    <name evidence="2" type="ORF">CBU02nite_31100</name>
</gene>
<reference evidence="3 4" key="1">
    <citation type="submission" date="2016-01" db="EMBL/GenBank/DDBJ databases">
        <title>Characterization of the Clostridium difficile lineages that are prevalent in Hong Kong and China.</title>
        <authorList>
            <person name="Kwok J.S.-L."/>
            <person name="Lam W.-Y."/>
            <person name="Ip M."/>
            <person name="Chan T.-F."/>
            <person name="Hawkey P.M."/>
            <person name="Tsui S.K.-W."/>
        </authorList>
    </citation>
    <scope>NUCLEOTIDE SEQUENCE [LARGE SCALE GENOMIC DNA]</scope>
    <source>
        <strain evidence="3 4">300064</strain>
    </source>
</reference>
<dbReference type="EMBL" id="BKBC01000053">
    <property type="protein sequence ID" value="GEQ22604.1"/>
    <property type="molecule type" value="Genomic_DNA"/>
</dbReference>
<feature type="chain" id="PRO_5038227148" evidence="1">
    <location>
        <begin position="20"/>
        <end position="186"/>
    </location>
</feature>
<reference evidence="2 5" key="2">
    <citation type="submission" date="2019-07" db="EMBL/GenBank/DDBJ databases">
        <title>Whole genome shotgun sequence of Clostridium butyricum NBRC 3858.</title>
        <authorList>
            <person name="Hosoyama A."/>
            <person name="Uohara A."/>
            <person name="Ohji S."/>
            <person name="Ichikawa N."/>
        </authorList>
    </citation>
    <scope>NUCLEOTIDE SEQUENCE [LARGE SCALE GENOMIC DNA]</scope>
    <source>
        <strain evidence="2 5">NBRC 3858</strain>
    </source>
</reference>
<evidence type="ECO:0000313" key="5">
    <source>
        <dbReference type="Proteomes" id="UP000321089"/>
    </source>
</evidence>
<sequence length="186" mass="19987">MKYKTILALSLTAMLTVGVMITGCGNKTDNSTNTTDNGNTATDKLKESANKAGDAVKDGAEAVKDSVEGVGNAIKYTAIDVKNDISKGGRDLKESVDSKKDYFAGTTETDYTSEDGELIRVYEFKNSADADAAVKKISSDGLTIDGNAVYTTKPHYYRKGDTIVIYEGTNDAYITEFNTLYGNPLI</sequence>
<keyword evidence="3" id="KW-0449">Lipoprotein</keyword>
<dbReference type="Proteomes" id="UP000321089">
    <property type="component" value="Unassembled WGS sequence"/>
</dbReference>
<dbReference type="AlphaFoldDB" id="A0A2S7F7W4"/>
<feature type="signal peptide" evidence="1">
    <location>
        <begin position="1"/>
        <end position="19"/>
    </location>
</feature>
<dbReference type="RefSeq" id="WP_027635618.1">
    <property type="nucleotide sequence ID" value="NZ_BKBC01000053.1"/>
</dbReference>
<dbReference type="EMBL" id="LRDH01000124">
    <property type="protein sequence ID" value="PPV13209.1"/>
    <property type="molecule type" value="Genomic_DNA"/>
</dbReference>
<name>A0A2S7F7W4_CLOBU</name>
<keyword evidence="1" id="KW-0732">Signal</keyword>
<evidence type="ECO:0000313" key="4">
    <source>
        <dbReference type="Proteomes" id="UP000238081"/>
    </source>
</evidence>
<accession>A0A2S7F7W4</accession>
<dbReference type="Proteomes" id="UP000238081">
    <property type="component" value="Unassembled WGS sequence"/>
</dbReference>